<dbReference type="GO" id="GO:0005524">
    <property type="term" value="F:ATP binding"/>
    <property type="evidence" value="ECO:0007669"/>
    <property type="project" value="UniProtKB-KW"/>
</dbReference>
<dbReference type="SMART" id="SM00382">
    <property type="entry name" value="AAA"/>
    <property type="match status" value="1"/>
</dbReference>
<gene>
    <name evidence="4" type="ORF">SAMN05421748_1011188</name>
</gene>
<proteinExistence type="predicted"/>
<dbReference type="OrthoDB" id="3243210at2"/>
<evidence type="ECO:0000256" key="1">
    <source>
        <dbReference type="ARBA" id="ARBA00022741"/>
    </source>
</evidence>
<dbReference type="Proteomes" id="UP000219612">
    <property type="component" value="Unassembled WGS sequence"/>
</dbReference>
<dbReference type="RefSeq" id="WP_097318512.1">
    <property type="nucleotide sequence ID" value="NZ_OBDY01000001.1"/>
</dbReference>
<sequence length="193" mass="20936">MSVVTARGAGVRHRRRWLFQDLDVDVEPGELVAVVGPPGSGRTTALLALARRFRLSAGTVELTGTASLGYVPEVEGPEPVFTVTEHVRERLALLGRSRSAATGVPLLGLDAEKQGRDLTPYEKQILGLVLARLEEPAVIALDGVDDGLDRREREDLWELLDEIAASGTAVLVTAREIDPERVATVIRLGEEER</sequence>
<evidence type="ECO:0000259" key="3">
    <source>
        <dbReference type="SMART" id="SM00382"/>
    </source>
</evidence>
<dbReference type="SUPFAM" id="SSF52540">
    <property type="entry name" value="P-loop containing nucleoside triphosphate hydrolases"/>
    <property type="match status" value="1"/>
</dbReference>
<dbReference type="InterPro" id="IPR027417">
    <property type="entry name" value="P-loop_NTPase"/>
</dbReference>
<feature type="domain" description="AAA+ ATPase" evidence="3">
    <location>
        <begin position="28"/>
        <end position="192"/>
    </location>
</feature>
<protein>
    <submittedName>
        <fullName evidence="4">ABC-2 type transport system ATP-binding protein</fullName>
    </submittedName>
</protein>
<evidence type="ECO:0000256" key="2">
    <source>
        <dbReference type="ARBA" id="ARBA00022840"/>
    </source>
</evidence>
<dbReference type="PANTHER" id="PTHR43158">
    <property type="entry name" value="SKFA PEPTIDE EXPORT ATP-BINDING PROTEIN SKFE"/>
    <property type="match status" value="1"/>
</dbReference>
<dbReference type="PANTHER" id="PTHR43158:SF2">
    <property type="entry name" value="SKFA PEPTIDE EXPORT ATP-BINDING PROTEIN SKFE"/>
    <property type="match status" value="1"/>
</dbReference>
<keyword evidence="2 4" id="KW-0067">ATP-binding</keyword>
<keyword evidence="1" id="KW-0547">Nucleotide-binding</keyword>
<reference evidence="4 5" key="1">
    <citation type="submission" date="2017-09" db="EMBL/GenBank/DDBJ databases">
        <authorList>
            <person name="Ehlers B."/>
            <person name="Leendertz F.H."/>
        </authorList>
    </citation>
    <scope>NUCLEOTIDE SEQUENCE [LARGE SCALE GENOMIC DNA]</scope>
    <source>
        <strain evidence="4 5">CGMCC 4.6857</strain>
    </source>
</reference>
<dbReference type="Pfam" id="PF00005">
    <property type="entry name" value="ABC_tran"/>
    <property type="match status" value="1"/>
</dbReference>
<name>A0A285FTE2_9ACTN</name>
<dbReference type="InterPro" id="IPR003439">
    <property type="entry name" value="ABC_transporter-like_ATP-bd"/>
</dbReference>
<evidence type="ECO:0000313" key="4">
    <source>
        <dbReference type="EMBL" id="SNY14590.1"/>
    </source>
</evidence>
<organism evidence="4 5">
    <name type="scientific">Paractinoplanes atraurantiacus</name>
    <dbReference type="NCBI Taxonomy" id="1036182"/>
    <lineage>
        <taxon>Bacteria</taxon>
        <taxon>Bacillati</taxon>
        <taxon>Actinomycetota</taxon>
        <taxon>Actinomycetes</taxon>
        <taxon>Micromonosporales</taxon>
        <taxon>Micromonosporaceae</taxon>
        <taxon>Paractinoplanes</taxon>
    </lineage>
</organism>
<dbReference type="AlphaFoldDB" id="A0A285FTE2"/>
<dbReference type="EMBL" id="OBDY01000001">
    <property type="protein sequence ID" value="SNY14590.1"/>
    <property type="molecule type" value="Genomic_DNA"/>
</dbReference>
<evidence type="ECO:0000313" key="5">
    <source>
        <dbReference type="Proteomes" id="UP000219612"/>
    </source>
</evidence>
<dbReference type="GO" id="GO:0016887">
    <property type="term" value="F:ATP hydrolysis activity"/>
    <property type="evidence" value="ECO:0007669"/>
    <property type="project" value="InterPro"/>
</dbReference>
<keyword evidence="5" id="KW-1185">Reference proteome</keyword>
<dbReference type="Gene3D" id="3.40.50.300">
    <property type="entry name" value="P-loop containing nucleotide triphosphate hydrolases"/>
    <property type="match status" value="1"/>
</dbReference>
<dbReference type="InterPro" id="IPR003593">
    <property type="entry name" value="AAA+_ATPase"/>
</dbReference>
<accession>A0A285FTE2</accession>